<keyword evidence="2" id="KW-1185">Reference proteome</keyword>
<sequence>MLFKTCDIFKAGHLWSDCSTSFGAHLTRQFQFSAHQFWVGHSWRLHASDTTCHFSSLDLLCLPLLSLSKQDCPTSRECFTPPFCGFAFVREPCHFSATIDHISVLWSSAQNESPNISTTLLQFSSDFGIDDRFGTTGSKWSGTKRL</sequence>
<proteinExistence type="predicted"/>
<dbReference type="Proteomes" id="UP000499080">
    <property type="component" value="Unassembled WGS sequence"/>
</dbReference>
<reference evidence="1 2" key="1">
    <citation type="journal article" date="2019" name="Sci. Rep.">
        <title>Orb-weaving spider Araneus ventricosus genome elucidates the spidroin gene catalogue.</title>
        <authorList>
            <person name="Kono N."/>
            <person name="Nakamura H."/>
            <person name="Ohtoshi R."/>
            <person name="Moran D.A.P."/>
            <person name="Shinohara A."/>
            <person name="Yoshida Y."/>
            <person name="Fujiwara M."/>
            <person name="Mori M."/>
            <person name="Tomita M."/>
            <person name="Arakawa K."/>
        </authorList>
    </citation>
    <scope>NUCLEOTIDE SEQUENCE [LARGE SCALE GENOMIC DNA]</scope>
</reference>
<protein>
    <submittedName>
        <fullName evidence="1">Uncharacterized protein</fullName>
    </submittedName>
</protein>
<evidence type="ECO:0000313" key="1">
    <source>
        <dbReference type="EMBL" id="GBN35098.1"/>
    </source>
</evidence>
<gene>
    <name evidence="1" type="ORF">AVEN_51416_1</name>
</gene>
<accession>A0A4Y2N6M4</accession>
<dbReference type="AlphaFoldDB" id="A0A4Y2N6M4"/>
<dbReference type="EMBL" id="BGPR01008639">
    <property type="protein sequence ID" value="GBN35098.1"/>
    <property type="molecule type" value="Genomic_DNA"/>
</dbReference>
<comment type="caution">
    <text evidence="1">The sequence shown here is derived from an EMBL/GenBank/DDBJ whole genome shotgun (WGS) entry which is preliminary data.</text>
</comment>
<name>A0A4Y2N6M4_ARAVE</name>
<evidence type="ECO:0000313" key="2">
    <source>
        <dbReference type="Proteomes" id="UP000499080"/>
    </source>
</evidence>
<organism evidence="1 2">
    <name type="scientific">Araneus ventricosus</name>
    <name type="common">Orbweaver spider</name>
    <name type="synonym">Epeira ventricosa</name>
    <dbReference type="NCBI Taxonomy" id="182803"/>
    <lineage>
        <taxon>Eukaryota</taxon>
        <taxon>Metazoa</taxon>
        <taxon>Ecdysozoa</taxon>
        <taxon>Arthropoda</taxon>
        <taxon>Chelicerata</taxon>
        <taxon>Arachnida</taxon>
        <taxon>Araneae</taxon>
        <taxon>Araneomorphae</taxon>
        <taxon>Entelegynae</taxon>
        <taxon>Araneoidea</taxon>
        <taxon>Araneidae</taxon>
        <taxon>Araneus</taxon>
    </lineage>
</organism>